<dbReference type="OrthoDB" id="5226996at2759"/>
<feature type="region of interest" description="Disordered" evidence="1">
    <location>
        <begin position="1"/>
        <end position="38"/>
    </location>
</feature>
<keyword evidence="3" id="KW-1185">Reference proteome</keyword>
<gene>
    <name evidence="2" type="ORF">BS50DRAFT_573412</name>
</gene>
<sequence length="362" mass="38836">MMSSYEDTPARPSKFKEGTMDSRRSIHPPPDELWRGQGLEIDSLIDKFTEENATRSGRAVSGASGTSGTSSSSAGRAAASTSEGTGALGRLSRALTSFFSGTSFSSLGKRKAGAEAAVVVVEKEDRREQAQRAYQQAKELGLLPTPKVFVRPQTRVRNNNNNNNGPAVLEPSSLPATPTPMLYKSPSKRDLHKQRKLSKRVSDLEAKLAEARKELTLVLSPKSERPLRAISDSLPPTPKSALAPSEADFSPKNPPSASSRRSSRVVKKRKTGDVDGDYEVGAESDVSVGGSEYGDRQSGRGPERRRSSRLSKKKQSVTLEKVITVVPDGTVVPPLPAIPQGVEGKKAAVRDDGYGGLGHEIF</sequence>
<evidence type="ECO:0000313" key="3">
    <source>
        <dbReference type="Proteomes" id="UP000240883"/>
    </source>
</evidence>
<dbReference type="STRING" id="1448308.A0A2T2NSV4"/>
<feature type="region of interest" description="Disordered" evidence="1">
    <location>
        <begin position="228"/>
        <end position="315"/>
    </location>
</feature>
<accession>A0A2T2NSV4</accession>
<name>A0A2T2NSV4_CORCC</name>
<reference evidence="2 3" key="1">
    <citation type="journal article" date="2018" name="Front. Microbiol.">
        <title>Genome-Wide Analysis of Corynespora cassiicola Leaf Fall Disease Putative Effectors.</title>
        <authorList>
            <person name="Lopez D."/>
            <person name="Ribeiro S."/>
            <person name="Label P."/>
            <person name="Fumanal B."/>
            <person name="Venisse J.S."/>
            <person name="Kohler A."/>
            <person name="de Oliveira R.R."/>
            <person name="Labutti K."/>
            <person name="Lipzen A."/>
            <person name="Lail K."/>
            <person name="Bauer D."/>
            <person name="Ohm R.A."/>
            <person name="Barry K.W."/>
            <person name="Spatafora J."/>
            <person name="Grigoriev I.V."/>
            <person name="Martin F.M."/>
            <person name="Pujade-Renaud V."/>
        </authorList>
    </citation>
    <scope>NUCLEOTIDE SEQUENCE [LARGE SCALE GENOMIC DNA]</scope>
    <source>
        <strain evidence="2 3">Philippines</strain>
    </source>
</reference>
<feature type="region of interest" description="Disordered" evidence="1">
    <location>
        <begin position="50"/>
        <end position="86"/>
    </location>
</feature>
<feature type="compositionally biased region" description="Basic residues" evidence="1">
    <location>
        <begin position="306"/>
        <end position="315"/>
    </location>
</feature>
<feature type="compositionally biased region" description="Basic residues" evidence="1">
    <location>
        <begin position="261"/>
        <end position="270"/>
    </location>
</feature>
<proteinExistence type="predicted"/>
<dbReference type="EMBL" id="KZ678134">
    <property type="protein sequence ID" value="PSN68507.1"/>
    <property type="molecule type" value="Genomic_DNA"/>
</dbReference>
<protein>
    <submittedName>
        <fullName evidence="2">Uncharacterized protein</fullName>
    </submittedName>
</protein>
<feature type="compositionally biased region" description="Basic and acidic residues" evidence="1">
    <location>
        <begin position="293"/>
        <end position="305"/>
    </location>
</feature>
<feature type="region of interest" description="Disordered" evidence="1">
    <location>
        <begin position="155"/>
        <end position="198"/>
    </location>
</feature>
<dbReference type="Proteomes" id="UP000240883">
    <property type="component" value="Unassembled WGS sequence"/>
</dbReference>
<organism evidence="2 3">
    <name type="scientific">Corynespora cassiicola Philippines</name>
    <dbReference type="NCBI Taxonomy" id="1448308"/>
    <lineage>
        <taxon>Eukaryota</taxon>
        <taxon>Fungi</taxon>
        <taxon>Dikarya</taxon>
        <taxon>Ascomycota</taxon>
        <taxon>Pezizomycotina</taxon>
        <taxon>Dothideomycetes</taxon>
        <taxon>Pleosporomycetidae</taxon>
        <taxon>Pleosporales</taxon>
        <taxon>Corynesporascaceae</taxon>
        <taxon>Corynespora</taxon>
    </lineage>
</organism>
<feature type="compositionally biased region" description="Basic and acidic residues" evidence="1">
    <location>
        <begin position="14"/>
        <end position="34"/>
    </location>
</feature>
<evidence type="ECO:0000256" key="1">
    <source>
        <dbReference type="SAM" id="MobiDB-lite"/>
    </source>
</evidence>
<evidence type="ECO:0000313" key="2">
    <source>
        <dbReference type="EMBL" id="PSN68507.1"/>
    </source>
</evidence>
<feature type="compositionally biased region" description="Low complexity" evidence="1">
    <location>
        <begin position="54"/>
        <end position="86"/>
    </location>
</feature>
<dbReference type="AlphaFoldDB" id="A0A2T2NSV4"/>